<evidence type="ECO:0000256" key="3">
    <source>
        <dbReference type="ARBA" id="ARBA00022737"/>
    </source>
</evidence>
<feature type="domain" description="C2H2-type" evidence="10">
    <location>
        <begin position="489"/>
        <end position="516"/>
    </location>
</feature>
<feature type="compositionally biased region" description="Polar residues" evidence="8">
    <location>
        <begin position="281"/>
        <end position="291"/>
    </location>
</feature>
<dbReference type="FunCoup" id="A0A6P7WQA3">
    <property type="interactions" value="173"/>
</dbReference>
<dbReference type="KEGG" id="muo:115457815"/>
<dbReference type="SMART" id="SM00225">
    <property type="entry name" value="BTB"/>
    <property type="match status" value="1"/>
</dbReference>
<feature type="region of interest" description="Disordered" evidence="8">
    <location>
        <begin position="260"/>
        <end position="304"/>
    </location>
</feature>
<dbReference type="GO" id="GO:0000978">
    <property type="term" value="F:RNA polymerase II cis-regulatory region sequence-specific DNA binding"/>
    <property type="evidence" value="ECO:0007669"/>
    <property type="project" value="TreeGrafter"/>
</dbReference>
<dbReference type="PROSITE" id="PS50157">
    <property type="entry name" value="ZINC_FINGER_C2H2_2"/>
    <property type="match status" value="4"/>
</dbReference>
<dbReference type="Proteomes" id="UP000515156">
    <property type="component" value="Chromosome 14"/>
</dbReference>
<feature type="region of interest" description="Disordered" evidence="8">
    <location>
        <begin position="1"/>
        <end position="22"/>
    </location>
</feature>
<dbReference type="Gene3D" id="3.30.160.60">
    <property type="entry name" value="Classic Zinc Finger"/>
    <property type="match status" value="4"/>
</dbReference>
<feature type="domain" description="C2H2-type" evidence="10">
    <location>
        <begin position="461"/>
        <end position="488"/>
    </location>
</feature>
<evidence type="ECO:0000313" key="11">
    <source>
        <dbReference type="Proteomes" id="UP000515156"/>
    </source>
</evidence>
<keyword evidence="3" id="KW-0677">Repeat</keyword>
<dbReference type="SUPFAM" id="SSF54695">
    <property type="entry name" value="POZ domain"/>
    <property type="match status" value="1"/>
</dbReference>
<dbReference type="SMART" id="SM00355">
    <property type="entry name" value="ZnF_C2H2"/>
    <property type="match status" value="5"/>
</dbReference>
<dbReference type="RefSeq" id="XP_030043296.1">
    <property type="nucleotide sequence ID" value="XM_030187436.1"/>
</dbReference>
<dbReference type="InterPro" id="IPR013087">
    <property type="entry name" value="Znf_C2H2_type"/>
</dbReference>
<evidence type="ECO:0000313" key="12">
    <source>
        <dbReference type="RefSeq" id="XP_030043296.1"/>
    </source>
</evidence>
<dbReference type="InterPro" id="IPR000210">
    <property type="entry name" value="BTB/POZ_dom"/>
</dbReference>
<dbReference type="GO" id="GO:0000981">
    <property type="term" value="F:DNA-binding transcription factor activity, RNA polymerase II-specific"/>
    <property type="evidence" value="ECO:0007669"/>
    <property type="project" value="TreeGrafter"/>
</dbReference>
<proteinExistence type="predicted"/>
<dbReference type="GO" id="GO:0008270">
    <property type="term" value="F:zinc ion binding"/>
    <property type="evidence" value="ECO:0007669"/>
    <property type="project" value="UniProtKB-KW"/>
</dbReference>
<protein>
    <submittedName>
        <fullName evidence="12">B-cell CLL/lymphoma 6 member B protein-like</fullName>
    </submittedName>
</protein>
<dbReference type="PROSITE" id="PS50097">
    <property type="entry name" value="BTB"/>
    <property type="match status" value="1"/>
</dbReference>
<evidence type="ECO:0000256" key="2">
    <source>
        <dbReference type="ARBA" id="ARBA00022723"/>
    </source>
</evidence>
<feature type="domain" description="C2H2-type" evidence="10">
    <location>
        <begin position="517"/>
        <end position="540"/>
    </location>
</feature>
<evidence type="ECO:0000256" key="4">
    <source>
        <dbReference type="ARBA" id="ARBA00022771"/>
    </source>
</evidence>
<evidence type="ECO:0000259" key="9">
    <source>
        <dbReference type="PROSITE" id="PS50097"/>
    </source>
</evidence>
<evidence type="ECO:0000256" key="5">
    <source>
        <dbReference type="ARBA" id="ARBA00022833"/>
    </source>
</evidence>
<dbReference type="Pfam" id="PF12874">
    <property type="entry name" value="zf-met"/>
    <property type="match status" value="1"/>
</dbReference>
<dbReference type="AlphaFoldDB" id="A0A6P7WQA3"/>
<dbReference type="FunFam" id="3.30.160.60:FF:000105">
    <property type="entry name" value="B-cell CLL/lymphoma 6, member B"/>
    <property type="match status" value="2"/>
</dbReference>
<dbReference type="Pfam" id="PF00096">
    <property type="entry name" value="zf-C2H2"/>
    <property type="match status" value="3"/>
</dbReference>
<evidence type="ECO:0000256" key="6">
    <source>
        <dbReference type="ARBA" id="ARBA00023242"/>
    </source>
</evidence>
<accession>A0A6P7WQA3</accession>
<keyword evidence="11" id="KW-1185">Reference proteome</keyword>
<dbReference type="PANTHER" id="PTHR46105:SF25">
    <property type="entry name" value="ZGC:110075 PROTEIN"/>
    <property type="match status" value="1"/>
</dbReference>
<evidence type="ECO:0000259" key="10">
    <source>
        <dbReference type="PROSITE" id="PS50157"/>
    </source>
</evidence>
<dbReference type="FunFam" id="3.30.160.60:FF:000536">
    <property type="entry name" value="hypermethylated in cancer 2 protein-like"/>
    <property type="match status" value="1"/>
</dbReference>
<sequence length="573" mass="62507">MALTPSPESPAPSLHRQQPGVSTAPRSYVREFTCHGGSVLRNLNELRSRQALTDVTLLTGGRQLRAHKAVLAACSGFFYSLFVEQEGGEASVLSLPAGVEAEGFQVLLDFMYTSRLPLSTATAPAILTAARCLRMDYVVEACLHFICSSYDGMSFRFIPPAAELSPFSASLPPTPAPGGLALHLLGTREGWMMSTAGRAFPKGRGPLQSGAGSPYSSLPISETAGAMWFPQSQGLTVPQDSELFQGASSQAPIQTALEKMDGNDQKPPVLAPHSPMKSECQPASPTESSGCGNEVSCSPGGPSSDPKAWNWKKYKFIVLSSLQQAVKEEREKEGSPLLPRRSPEPSPRLFAEAKDSSQTGEEESGNREGEKSTLRSPPHSPPRLFPLSPCESWCVICNQPFEGVSQLHRHILYAHRRGELLGCTDSRAGEKPYQCTVCGAQFNRPANLKTHMRIHSGEKPYKCETCDSRFVQVAHLRAHVLIHTGEKPYPCDTCGTRFRHLQTLKSHVRIHTGEKPYHCETCELRFRHKSQLRLHLRQRHGAITNTKIHYKVLATPCAAVTTAIVVGRGGGSH</sequence>
<dbReference type="InterPro" id="IPR050457">
    <property type="entry name" value="ZnFinger_BTB_dom_contain"/>
</dbReference>
<dbReference type="InParanoid" id="A0A6P7WQA3"/>
<dbReference type="Pfam" id="PF00651">
    <property type="entry name" value="BTB"/>
    <property type="match status" value="1"/>
</dbReference>
<evidence type="ECO:0000256" key="8">
    <source>
        <dbReference type="SAM" id="MobiDB-lite"/>
    </source>
</evidence>
<dbReference type="InterPro" id="IPR011333">
    <property type="entry name" value="SKP1/BTB/POZ_sf"/>
</dbReference>
<dbReference type="InterPro" id="IPR036236">
    <property type="entry name" value="Znf_C2H2_sf"/>
</dbReference>
<feature type="compositionally biased region" description="Basic and acidic residues" evidence="8">
    <location>
        <begin position="364"/>
        <end position="373"/>
    </location>
</feature>
<keyword evidence="5" id="KW-0862">Zinc</keyword>
<dbReference type="PROSITE" id="PS00028">
    <property type="entry name" value="ZINC_FINGER_C2H2_1"/>
    <property type="match status" value="4"/>
</dbReference>
<feature type="domain" description="C2H2-type" evidence="10">
    <location>
        <begin position="433"/>
        <end position="460"/>
    </location>
</feature>
<dbReference type="OrthoDB" id="7327383at2759"/>
<keyword evidence="6" id="KW-0539">Nucleus</keyword>
<comment type="subcellular location">
    <subcellularLocation>
        <location evidence="1">Nucleus</location>
    </subcellularLocation>
</comment>
<reference evidence="12" key="1">
    <citation type="submission" date="2025-08" db="UniProtKB">
        <authorList>
            <consortium name="RefSeq"/>
        </authorList>
    </citation>
    <scope>IDENTIFICATION</scope>
</reference>
<dbReference type="GeneID" id="115457815"/>
<dbReference type="Gene3D" id="3.30.710.10">
    <property type="entry name" value="Potassium Channel Kv1.1, Chain A"/>
    <property type="match status" value="1"/>
</dbReference>
<keyword evidence="2" id="KW-0479">Metal-binding</keyword>
<organism evidence="11 12">
    <name type="scientific">Microcaecilia unicolor</name>
    <dbReference type="NCBI Taxonomy" id="1415580"/>
    <lineage>
        <taxon>Eukaryota</taxon>
        <taxon>Metazoa</taxon>
        <taxon>Chordata</taxon>
        <taxon>Craniata</taxon>
        <taxon>Vertebrata</taxon>
        <taxon>Euteleostomi</taxon>
        <taxon>Amphibia</taxon>
        <taxon>Gymnophiona</taxon>
        <taxon>Siphonopidae</taxon>
        <taxon>Microcaecilia</taxon>
    </lineage>
</organism>
<dbReference type="PANTHER" id="PTHR46105">
    <property type="entry name" value="AGAP004733-PA"/>
    <property type="match status" value="1"/>
</dbReference>
<evidence type="ECO:0000256" key="7">
    <source>
        <dbReference type="PROSITE-ProRule" id="PRU00042"/>
    </source>
</evidence>
<feature type="region of interest" description="Disordered" evidence="8">
    <location>
        <begin position="327"/>
        <end position="383"/>
    </location>
</feature>
<dbReference type="FunFam" id="3.30.160.60:FF:000065">
    <property type="entry name" value="B-cell CLL/lymphoma 6, member B"/>
    <property type="match status" value="1"/>
</dbReference>
<gene>
    <name evidence="12" type="primary">LOC115457815</name>
</gene>
<dbReference type="SUPFAM" id="SSF57667">
    <property type="entry name" value="beta-beta-alpha zinc fingers"/>
    <property type="match status" value="3"/>
</dbReference>
<evidence type="ECO:0000256" key="1">
    <source>
        <dbReference type="ARBA" id="ARBA00004123"/>
    </source>
</evidence>
<name>A0A6P7WQA3_9AMPH</name>
<keyword evidence="4 7" id="KW-0863">Zinc-finger</keyword>
<feature type="domain" description="BTB" evidence="9">
    <location>
        <begin position="53"/>
        <end position="120"/>
    </location>
</feature>